<dbReference type="InterPro" id="IPR010287">
    <property type="entry name" value="DUF892_YciF-like"/>
</dbReference>
<dbReference type="STRING" id="1302690.BUE76_18655"/>
<dbReference type="CDD" id="cd07909">
    <property type="entry name" value="YciF"/>
    <property type="match status" value="1"/>
</dbReference>
<dbReference type="PANTHER" id="PTHR30565">
    <property type="entry name" value="PROTEIN YCIF"/>
    <property type="match status" value="1"/>
</dbReference>
<feature type="compositionally biased region" description="Low complexity" evidence="1">
    <location>
        <begin position="1"/>
        <end position="22"/>
    </location>
</feature>
<evidence type="ECO:0000256" key="1">
    <source>
        <dbReference type="SAM" id="MobiDB-lite"/>
    </source>
</evidence>
<dbReference type="SUPFAM" id="SSF47240">
    <property type="entry name" value="Ferritin-like"/>
    <property type="match status" value="1"/>
</dbReference>
<proteinExistence type="predicted"/>
<dbReference type="Gene3D" id="1.20.1260.10">
    <property type="match status" value="1"/>
</dbReference>
<feature type="compositionally biased region" description="Polar residues" evidence="1">
    <location>
        <begin position="35"/>
        <end position="48"/>
    </location>
</feature>
<keyword evidence="3" id="KW-1185">Reference proteome</keyword>
<dbReference type="Proteomes" id="UP000184368">
    <property type="component" value="Unassembled WGS sequence"/>
</dbReference>
<evidence type="ECO:0000313" key="3">
    <source>
        <dbReference type="Proteomes" id="UP000184368"/>
    </source>
</evidence>
<protein>
    <submittedName>
        <fullName evidence="2">Ferritin-like metal-binding protein YciE</fullName>
    </submittedName>
</protein>
<gene>
    <name evidence="2" type="ORF">SAMN05444008_114111</name>
</gene>
<dbReference type="InterPro" id="IPR047114">
    <property type="entry name" value="YciF"/>
</dbReference>
<evidence type="ECO:0000313" key="2">
    <source>
        <dbReference type="EMBL" id="SHF93703.1"/>
    </source>
</evidence>
<feature type="region of interest" description="Disordered" evidence="1">
    <location>
        <begin position="1"/>
        <end position="59"/>
    </location>
</feature>
<dbReference type="EMBL" id="FQUO01000014">
    <property type="protein sequence ID" value="SHF93703.1"/>
    <property type="molecule type" value="Genomic_DNA"/>
</dbReference>
<accession>A0A1M5FQC8</accession>
<dbReference type="InterPro" id="IPR012347">
    <property type="entry name" value="Ferritin-like"/>
</dbReference>
<dbReference type="RefSeq" id="WP_245798400.1">
    <property type="nucleotide sequence ID" value="NZ_FQUO01000014.1"/>
</dbReference>
<dbReference type="PANTHER" id="PTHR30565:SF9">
    <property type="entry name" value="PROTEIN YCIF"/>
    <property type="match status" value="1"/>
</dbReference>
<dbReference type="AlphaFoldDB" id="A0A1M5FQC8"/>
<dbReference type="InterPro" id="IPR009078">
    <property type="entry name" value="Ferritin-like_SF"/>
</dbReference>
<reference evidence="2 3" key="1">
    <citation type="submission" date="2016-11" db="EMBL/GenBank/DDBJ databases">
        <authorList>
            <person name="Jaros S."/>
            <person name="Januszkiewicz K."/>
            <person name="Wedrychowicz H."/>
        </authorList>
    </citation>
    <scope>NUCLEOTIDE SEQUENCE [LARGE SCALE GENOMIC DNA]</scope>
    <source>
        <strain evidence="2 3">DSM 26897</strain>
    </source>
</reference>
<sequence>MAKATKPAGKSAAATKTTAGKSMMSKGVASKGAAQKSTSTKQAGSKTGASRPGKSEETKLRELFVEELKDLYYAEKLLLKTMPKLAKAATSEELRMAYQQHITESEGQVERLNQVFEQLGMSPKAKKCEAMTGLVQEAEHAISDTDKGTATRDAALIISSQKAEHYEIASYGSLMALAKVMGENQVAQLLSQNLQEEKNTDEKLSQLAESTINIKAEAEPQ</sequence>
<name>A0A1M5FQC8_9BACT</name>
<dbReference type="Pfam" id="PF05974">
    <property type="entry name" value="DUF892"/>
    <property type="match status" value="1"/>
</dbReference>
<organism evidence="2 3">
    <name type="scientific">Cnuella takakiae</name>
    <dbReference type="NCBI Taxonomy" id="1302690"/>
    <lineage>
        <taxon>Bacteria</taxon>
        <taxon>Pseudomonadati</taxon>
        <taxon>Bacteroidota</taxon>
        <taxon>Chitinophagia</taxon>
        <taxon>Chitinophagales</taxon>
        <taxon>Chitinophagaceae</taxon>
        <taxon>Cnuella</taxon>
    </lineage>
</organism>